<gene>
    <name evidence="20" type="ORF">MEDL_29508</name>
</gene>
<feature type="domain" description="SEA" evidence="16">
    <location>
        <begin position="1291"/>
        <end position="1397"/>
    </location>
</feature>
<dbReference type="InterPro" id="IPR003886">
    <property type="entry name" value="NIDO_dom"/>
</dbReference>
<keyword evidence="2 12" id="KW-0245">EGF-like domain</keyword>
<sequence>MLLTLVLVLLLVRASYSCGCVKDSLVNCTCTDAIDGYIYDCKTLNWTENATVQLLVVSDGISTYTAFIYGNIYWTTNTARSISASWQCSENDGYYNHPASFDLNFPTEILSSSNSRTSINGLWMYRVDTCTDTSVNYDKLCYEWLSTVAPTYESTLNVYDEVLVECPCNLPQAENDPQYYQETGTYCFYTQYAPFIAAGARKCCYSQETLSLMSNTADSGYLMLYHPLNNTFNNQEYDIDPFDNCCVLEVYVKSFSKESFKQLCWLLSSELGLMAGDPHFKTLDGLDYTYNGIGEYMLLNVHSSTATEIFKLQTRTIQAKDKNNNPISATIFGGFAALDVKSNGKFQVEMDSTRDGLIIRINDRDFTLAFYNATNFLERQDNIVVERLGSNSLKAVFTYSGIALEVSLAVKMLDNKILLPEKLKGSSGFSGLLGNVNGNKEDDFELPDGTTIPSNSTESDIYYKFGEFFFTDSFNNADKADAVALCGTNRGCAYDYLALDKDEQVANNTRKIEVATDAEIKIAANKLPIVTGTKRVNATWYNYWPTDTTGNASLSKTWIPTQYEENYNISYYATDTNSGISSTETVAIYLCPGCSNNGICDYDNTITGSSSLLYYTVQCKCDVGWEGQKCEKDTDGCANNPCPSLTTCIDKSPADQDRDKVLYSCNVNECLNETNPVCEQNCTNNIGGYTCSCNAGYRYIADQCVDVNECIESTSSCQQVCNNTLGSFSCACRDGYLLNTDKATCRADPSYNTTLCNAKNCQSGCTIESNEAVCFCETGYQLNNDNKTCRDINECSDSVAMCPHVCTNSAGSYACSCHNGFKLQGDKTTCLECSGSNWGPNCGRKCSECSANTKRCDRVKGCICATGWTNATCSQDINECDQTNICGELEDCKNSFGSYECVCKTGYKKGSDGTCQDINECVTGLNNCDRNGECVNTVGSHLCSCKLGYSGDGLTCSDVDECGLGTDDCTQECIDVIGSFNCDCRIGFTLNSDRKTCSKIVLPEVENKCNSTSLVCDLSNGGCSINSTGDAFCFCNSGYELSSSGIVYTCTDIDECLDNKGGCEQNCTDNTGGYSCTCLTGYKLSSDSKSCDSCNETNTWGQDCANVCNCGIGAEFCDRLTGCVCKTGYNGTYCEKNINECLSSTSPCPNNQTCVDTVGSYKCTCPTGYHIQNDVCVDENECVLQTDTCNQRCIDKAGGYLCSCEDGFVLTDNTTCQNIDECTLLNNNCEQICVDTIGSFYCSCRDGFVLGSDQSSCDKDYSDYDQCANNNINCSYGCVLENNAPVCFCPLGSYRSVQFTMTTDYPYSSNLSDPSTDEFKHARVDITAGLVDSYSNIPAFLSLTIDRFSPGSTVIQYTAVFNQSLNASSIFEIAMVTNDVRQITVLRKNYSVTGETFINYITTIEPLTCTLCGENSTCVILSQEIYECRPPLSEIESRSLFMKVTLQKTFNSNYGNKLHLDYAAYEEDIEQAFAAVMTGVEDIQYLNVTDFSNHPEGVTTSLVVIFNSVATKTLQYDKVLNILLEIETKDRCVDIKDTCIALYGSISLGNTTTALDPVICSTCTLTQDCIQDNQTSRYQCVNKPITDQTAISTEEQTTRSTEEQTSRSTTEGTTTTVQSKSSSDLILGLGIGLPLAISALIVSTIMICMCCRRCRRNYRSDTDSTMPGQSEDDWNIRQAFGKNEPSLRGAGGAFGTDLMRQWSRTSGDKYHRGQPEELVHPYFGPGGLDDFTTGAGSSERLDFAPDTTVGEEDLDVPPRRSNFSWDFMFDMLNPKEEVRIPRPLVETEKADLFLDKKEQYKRDSNV</sequence>
<comment type="caution">
    <text evidence="12">Lacks conserved residue(s) required for the propagation of feature annotation.</text>
</comment>
<evidence type="ECO:0000256" key="1">
    <source>
        <dbReference type="ARBA" id="ARBA00004479"/>
    </source>
</evidence>
<evidence type="ECO:0000256" key="14">
    <source>
        <dbReference type="SAM" id="Phobius"/>
    </source>
</evidence>
<proteinExistence type="predicted"/>
<evidence type="ECO:0000259" key="19">
    <source>
        <dbReference type="PROSITE" id="PS51233"/>
    </source>
</evidence>
<dbReference type="InterPro" id="IPR000742">
    <property type="entry name" value="EGF"/>
</dbReference>
<dbReference type="PANTHER" id="PTHR24039:SF58">
    <property type="entry name" value="EGF-LIKE DOMAIN-CONTAINING PROTEIN"/>
    <property type="match status" value="1"/>
</dbReference>
<accession>A0A8S3S3X8</accession>
<dbReference type="SMART" id="SM00179">
    <property type="entry name" value="EGF_CA"/>
    <property type="match status" value="10"/>
</dbReference>
<dbReference type="Pfam" id="PF01390">
    <property type="entry name" value="SEA"/>
    <property type="match status" value="1"/>
</dbReference>
<feature type="transmembrane region" description="Helical" evidence="14">
    <location>
        <begin position="1625"/>
        <end position="1650"/>
    </location>
</feature>
<evidence type="ECO:0000256" key="2">
    <source>
        <dbReference type="ARBA" id="ARBA00022536"/>
    </source>
</evidence>
<keyword evidence="8 14" id="KW-0472">Membrane</keyword>
<dbReference type="GO" id="GO:0016020">
    <property type="term" value="C:membrane"/>
    <property type="evidence" value="ECO:0007669"/>
    <property type="project" value="UniProtKB-SubCell"/>
</dbReference>
<dbReference type="GO" id="GO:0006897">
    <property type="term" value="P:endocytosis"/>
    <property type="evidence" value="ECO:0007669"/>
    <property type="project" value="UniProtKB-KW"/>
</dbReference>
<keyword evidence="4 14" id="KW-0812">Transmembrane</keyword>
<dbReference type="InterPro" id="IPR009030">
    <property type="entry name" value="Growth_fac_rcpt_cys_sf"/>
</dbReference>
<dbReference type="InterPro" id="IPR001881">
    <property type="entry name" value="EGF-like_Ca-bd_dom"/>
</dbReference>
<feature type="signal peptide" evidence="15">
    <location>
        <begin position="1"/>
        <end position="17"/>
    </location>
</feature>
<dbReference type="PROSITE" id="PS50026">
    <property type="entry name" value="EGF_3"/>
    <property type="match status" value="4"/>
</dbReference>
<dbReference type="EMBL" id="CAJPWZ010001454">
    <property type="protein sequence ID" value="CAG2215758.1"/>
    <property type="molecule type" value="Genomic_DNA"/>
</dbReference>
<reference evidence="20" key="1">
    <citation type="submission" date="2021-03" db="EMBL/GenBank/DDBJ databases">
        <authorList>
            <person name="Bekaert M."/>
        </authorList>
    </citation>
    <scope>NUCLEOTIDE SEQUENCE</scope>
</reference>
<evidence type="ECO:0000259" key="16">
    <source>
        <dbReference type="PROSITE" id="PS50024"/>
    </source>
</evidence>
<keyword evidence="5 15" id="KW-0732">Signal</keyword>
<evidence type="ECO:0000256" key="7">
    <source>
        <dbReference type="ARBA" id="ARBA00022989"/>
    </source>
</evidence>
<evidence type="ECO:0000256" key="8">
    <source>
        <dbReference type="ARBA" id="ARBA00023136"/>
    </source>
</evidence>
<dbReference type="InterPro" id="IPR001846">
    <property type="entry name" value="VWF_type-D"/>
</dbReference>
<evidence type="ECO:0000256" key="12">
    <source>
        <dbReference type="PROSITE-ProRule" id="PRU00076"/>
    </source>
</evidence>
<dbReference type="GO" id="GO:0007160">
    <property type="term" value="P:cell-matrix adhesion"/>
    <property type="evidence" value="ECO:0007669"/>
    <property type="project" value="InterPro"/>
</dbReference>
<dbReference type="PROSITE" id="PS00022">
    <property type="entry name" value="EGF_1"/>
    <property type="match status" value="1"/>
</dbReference>
<dbReference type="Gene3D" id="2.10.25.10">
    <property type="entry name" value="Laminin"/>
    <property type="match status" value="12"/>
</dbReference>
<comment type="caution">
    <text evidence="20">The sequence shown here is derived from an EMBL/GenBank/DDBJ whole genome shotgun (WGS) entry which is preliminary data.</text>
</comment>
<evidence type="ECO:0000313" key="21">
    <source>
        <dbReference type="Proteomes" id="UP000683360"/>
    </source>
</evidence>
<dbReference type="PROSITE" id="PS50024">
    <property type="entry name" value="SEA"/>
    <property type="match status" value="1"/>
</dbReference>
<keyword evidence="7 14" id="KW-1133">Transmembrane helix</keyword>
<feature type="domain" description="EGF-like" evidence="17">
    <location>
        <begin position="917"/>
        <end position="957"/>
    </location>
</feature>
<dbReference type="PANTHER" id="PTHR24039">
    <property type="entry name" value="FIBRILLIN-RELATED"/>
    <property type="match status" value="1"/>
</dbReference>
<keyword evidence="3" id="KW-0254">Endocytosis</keyword>
<keyword evidence="6" id="KW-0677">Repeat</keyword>
<feature type="region of interest" description="Disordered" evidence="13">
    <location>
        <begin position="1591"/>
        <end position="1617"/>
    </location>
</feature>
<dbReference type="Pfam" id="PF07645">
    <property type="entry name" value="EGF_CA"/>
    <property type="match status" value="9"/>
</dbReference>
<dbReference type="OrthoDB" id="5966313at2759"/>
<dbReference type="SUPFAM" id="SSF82671">
    <property type="entry name" value="SEA domain"/>
    <property type="match status" value="1"/>
</dbReference>
<dbReference type="Proteomes" id="UP000683360">
    <property type="component" value="Unassembled WGS sequence"/>
</dbReference>
<dbReference type="Pfam" id="PF06119">
    <property type="entry name" value="NIDO"/>
    <property type="match status" value="1"/>
</dbReference>
<evidence type="ECO:0000256" key="6">
    <source>
        <dbReference type="ARBA" id="ARBA00022737"/>
    </source>
</evidence>
<dbReference type="PROSITE" id="PS01186">
    <property type="entry name" value="EGF_2"/>
    <property type="match status" value="11"/>
</dbReference>
<comment type="subcellular location">
    <subcellularLocation>
        <location evidence="1">Membrane</location>
        <topology evidence="1">Single-pass type I membrane protein</topology>
    </subcellularLocation>
</comment>
<evidence type="ECO:0000256" key="15">
    <source>
        <dbReference type="SAM" id="SignalP"/>
    </source>
</evidence>
<feature type="domain" description="EGF-like" evidence="17">
    <location>
        <begin position="1218"/>
        <end position="1258"/>
    </location>
</feature>
<dbReference type="GO" id="GO:0005509">
    <property type="term" value="F:calcium ion binding"/>
    <property type="evidence" value="ECO:0007669"/>
    <property type="project" value="InterPro"/>
</dbReference>
<feature type="domain" description="EGF-like" evidence="17">
    <location>
        <begin position="876"/>
        <end position="916"/>
    </location>
</feature>
<feature type="compositionally biased region" description="Low complexity" evidence="13">
    <location>
        <begin position="1606"/>
        <end position="1617"/>
    </location>
</feature>
<keyword evidence="9" id="KW-1015">Disulfide bond</keyword>
<dbReference type="SUPFAM" id="SSF57196">
    <property type="entry name" value="EGF/Laminin"/>
    <property type="match status" value="2"/>
</dbReference>
<dbReference type="FunFam" id="2.10.25.10:FF:000038">
    <property type="entry name" value="Fibrillin 2"/>
    <property type="match status" value="1"/>
</dbReference>
<dbReference type="Pfam" id="PF14670">
    <property type="entry name" value="FXa_inhibition"/>
    <property type="match status" value="1"/>
</dbReference>
<dbReference type="InterPro" id="IPR000152">
    <property type="entry name" value="EGF-type_Asp/Asn_hydroxyl_site"/>
</dbReference>
<feature type="domain" description="EGF-like" evidence="17">
    <location>
        <begin position="1137"/>
        <end position="1177"/>
    </location>
</feature>
<dbReference type="InterPro" id="IPR049883">
    <property type="entry name" value="NOTCH1_EGF-like"/>
</dbReference>
<feature type="compositionally biased region" description="Basic and acidic residues" evidence="13">
    <location>
        <begin position="1596"/>
        <end position="1605"/>
    </location>
</feature>
<dbReference type="CDD" id="cd00054">
    <property type="entry name" value="EGF_CA"/>
    <property type="match status" value="3"/>
</dbReference>
<evidence type="ECO:0000256" key="4">
    <source>
        <dbReference type="ARBA" id="ARBA00022692"/>
    </source>
</evidence>
<evidence type="ECO:0000256" key="5">
    <source>
        <dbReference type="ARBA" id="ARBA00022729"/>
    </source>
</evidence>
<name>A0A8S3S3X8_MYTED</name>
<dbReference type="SMART" id="SM00216">
    <property type="entry name" value="VWD"/>
    <property type="match status" value="1"/>
</dbReference>
<dbReference type="InterPro" id="IPR005533">
    <property type="entry name" value="AMOP_dom"/>
</dbReference>
<evidence type="ECO:0000259" key="18">
    <source>
        <dbReference type="PROSITE" id="PS50856"/>
    </source>
</evidence>
<dbReference type="SMART" id="SM00200">
    <property type="entry name" value="SEA"/>
    <property type="match status" value="1"/>
</dbReference>
<evidence type="ECO:0000256" key="11">
    <source>
        <dbReference type="ARBA" id="ARBA00023180"/>
    </source>
</evidence>
<organism evidence="20 21">
    <name type="scientific">Mytilus edulis</name>
    <name type="common">Blue mussel</name>
    <dbReference type="NCBI Taxonomy" id="6550"/>
    <lineage>
        <taxon>Eukaryota</taxon>
        <taxon>Metazoa</taxon>
        <taxon>Spiralia</taxon>
        <taxon>Lophotrochozoa</taxon>
        <taxon>Mollusca</taxon>
        <taxon>Bivalvia</taxon>
        <taxon>Autobranchia</taxon>
        <taxon>Pteriomorphia</taxon>
        <taxon>Mytilida</taxon>
        <taxon>Mytiloidea</taxon>
        <taxon>Mytilidae</taxon>
        <taxon>Mytilinae</taxon>
        <taxon>Mytilus</taxon>
    </lineage>
</organism>
<evidence type="ECO:0000259" key="17">
    <source>
        <dbReference type="PROSITE" id="PS50026"/>
    </source>
</evidence>
<dbReference type="SMART" id="SM00181">
    <property type="entry name" value="EGF"/>
    <property type="match status" value="15"/>
</dbReference>
<dbReference type="InterPro" id="IPR018097">
    <property type="entry name" value="EGF_Ca-bd_CS"/>
</dbReference>
<dbReference type="PROSITE" id="PS01187">
    <property type="entry name" value="EGF_CA"/>
    <property type="match status" value="3"/>
</dbReference>
<dbReference type="SUPFAM" id="SSF57184">
    <property type="entry name" value="Growth factor receptor domain"/>
    <property type="match status" value="4"/>
</dbReference>
<evidence type="ECO:0000256" key="13">
    <source>
        <dbReference type="SAM" id="MobiDB-lite"/>
    </source>
</evidence>
<feature type="domain" description="AMOP" evidence="18">
    <location>
        <begin position="133"/>
        <end position="271"/>
    </location>
</feature>
<evidence type="ECO:0000256" key="9">
    <source>
        <dbReference type="ARBA" id="ARBA00023157"/>
    </source>
</evidence>
<evidence type="ECO:0000313" key="20">
    <source>
        <dbReference type="EMBL" id="CAG2215758.1"/>
    </source>
</evidence>
<feature type="domain" description="VWFD" evidence="19">
    <location>
        <begin position="270"/>
        <end position="477"/>
    </location>
</feature>
<protein>
    <submittedName>
        <fullName evidence="20">Uncharacterized protein</fullName>
    </submittedName>
</protein>
<feature type="chain" id="PRO_5035748741" evidence="15">
    <location>
        <begin position="18"/>
        <end position="1806"/>
    </location>
</feature>
<dbReference type="PROSITE" id="PS50856">
    <property type="entry name" value="AMOP"/>
    <property type="match status" value="1"/>
</dbReference>
<dbReference type="PROSITE" id="PS00010">
    <property type="entry name" value="ASX_HYDROXYL"/>
    <property type="match status" value="4"/>
</dbReference>
<keyword evidence="21" id="KW-1185">Reference proteome</keyword>
<dbReference type="FunFam" id="2.10.25.10:FF:000009">
    <property type="entry name" value="Low-density lipoprotein receptor isoform 1"/>
    <property type="match status" value="1"/>
</dbReference>
<dbReference type="InterPro" id="IPR000082">
    <property type="entry name" value="SEA_dom"/>
</dbReference>
<dbReference type="FunFam" id="2.10.25.10:FF:000240">
    <property type="entry name" value="Vitamin K-dependent protein S"/>
    <property type="match status" value="1"/>
</dbReference>
<dbReference type="PROSITE" id="PS51233">
    <property type="entry name" value="VWFD"/>
    <property type="match status" value="1"/>
</dbReference>
<dbReference type="InterPro" id="IPR036364">
    <property type="entry name" value="SEA_dom_sf"/>
</dbReference>
<keyword evidence="10" id="KW-0675">Receptor</keyword>
<evidence type="ECO:0000256" key="10">
    <source>
        <dbReference type="ARBA" id="ARBA00023170"/>
    </source>
</evidence>
<keyword evidence="11" id="KW-0325">Glycoprotein</keyword>
<evidence type="ECO:0000256" key="3">
    <source>
        <dbReference type="ARBA" id="ARBA00022583"/>
    </source>
</evidence>